<dbReference type="EMBL" id="FNTH01000001">
    <property type="protein sequence ID" value="SED20919.1"/>
    <property type="molecule type" value="Genomic_DNA"/>
</dbReference>
<gene>
    <name evidence="2" type="ORF">SAMN05444164_4077</name>
</gene>
<feature type="region of interest" description="Disordered" evidence="1">
    <location>
        <begin position="42"/>
        <end position="67"/>
    </location>
</feature>
<sequence>MPVIIRMPTMLTTICMQSNESGPQGRVTCLVLLRRHGRPGHLRRRRNVSGTGQTHETAAPTNRKVPP</sequence>
<proteinExistence type="predicted"/>
<protein>
    <submittedName>
        <fullName evidence="2">Uncharacterized protein</fullName>
    </submittedName>
</protein>
<accession>A0A1H4YSC6</accession>
<evidence type="ECO:0000313" key="2">
    <source>
        <dbReference type="EMBL" id="SED20919.1"/>
    </source>
</evidence>
<feature type="compositionally biased region" description="Polar residues" evidence="1">
    <location>
        <begin position="48"/>
        <end position="60"/>
    </location>
</feature>
<evidence type="ECO:0000313" key="3">
    <source>
        <dbReference type="Proteomes" id="UP000198992"/>
    </source>
</evidence>
<dbReference type="AlphaFoldDB" id="A0A1H4YSC6"/>
<evidence type="ECO:0000256" key="1">
    <source>
        <dbReference type="SAM" id="MobiDB-lite"/>
    </source>
</evidence>
<dbReference type="Proteomes" id="UP000198992">
    <property type="component" value="Unassembled WGS sequence"/>
</dbReference>
<name>A0A1H4YSC6_9BRAD</name>
<dbReference type="RefSeq" id="WP_092118277.1">
    <property type="nucleotide sequence ID" value="NZ_FNTH01000001.1"/>
</dbReference>
<reference evidence="2 3" key="1">
    <citation type="submission" date="2016-10" db="EMBL/GenBank/DDBJ databases">
        <authorList>
            <person name="de Groot N.N."/>
        </authorList>
    </citation>
    <scope>NUCLEOTIDE SEQUENCE [LARGE SCALE GENOMIC DNA]</scope>
    <source>
        <strain evidence="2 3">MT12</strain>
    </source>
</reference>
<organism evidence="2 3">
    <name type="scientific">Bradyrhizobium erythrophlei</name>
    <dbReference type="NCBI Taxonomy" id="1437360"/>
    <lineage>
        <taxon>Bacteria</taxon>
        <taxon>Pseudomonadati</taxon>
        <taxon>Pseudomonadota</taxon>
        <taxon>Alphaproteobacteria</taxon>
        <taxon>Hyphomicrobiales</taxon>
        <taxon>Nitrobacteraceae</taxon>
        <taxon>Bradyrhizobium</taxon>
    </lineage>
</organism>